<proteinExistence type="predicted"/>
<evidence type="ECO:0000313" key="1">
    <source>
        <dbReference type="EMBL" id="GGK83618.1"/>
    </source>
</evidence>
<name>A0A917R229_9ACTN</name>
<gene>
    <name evidence="1" type="ORF">GCM10010094_51030</name>
</gene>
<keyword evidence="2" id="KW-1185">Reference proteome</keyword>
<dbReference type="AlphaFoldDB" id="A0A917R229"/>
<reference evidence="1" key="2">
    <citation type="submission" date="2020-09" db="EMBL/GenBank/DDBJ databases">
        <authorList>
            <person name="Sun Q."/>
            <person name="Ohkuma M."/>
        </authorList>
    </citation>
    <scope>NUCLEOTIDE SEQUENCE</scope>
    <source>
        <strain evidence="1">JCM 3035</strain>
    </source>
</reference>
<reference evidence="1" key="1">
    <citation type="journal article" date="2014" name="Int. J. Syst. Evol. Microbiol.">
        <title>Complete genome sequence of Corynebacterium casei LMG S-19264T (=DSM 44701T), isolated from a smear-ripened cheese.</title>
        <authorList>
            <consortium name="US DOE Joint Genome Institute (JGI-PGF)"/>
            <person name="Walter F."/>
            <person name="Albersmeier A."/>
            <person name="Kalinowski J."/>
            <person name="Ruckert C."/>
        </authorList>
    </citation>
    <scope>NUCLEOTIDE SEQUENCE</scope>
    <source>
        <strain evidence="1">JCM 3035</strain>
    </source>
</reference>
<comment type="caution">
    <text evidence="1">The sequence shown here is derived from an EMBL/GenBank/DDBJ whole genome shotgun (WGS) entry which is preliminary data.</text>
</comment>
<sequence>MLVAIGSLPNTEWLAGSGLAVGDGLVGALAVGMTPKAIRPWRQAIANRSVWMEYRRPGERAAELT</sequence>
<dbReference type="Proteomes" id="UP000637788">
    <property type="component" value="Unassembled WGS sequence"/>
</dbReference>
<protein>
    <submittedName>
        <fullName evidence="1">Uncharacterized protein</fullName>
    </submittedName>
</protein>
<dbReference type="RefSeq" id="WP_189324160.1">
    <property type="nucleotide sequence ID" value="NZ_BMPQ01000013.1"/>
</dbReference>
<organism evidence="1 2">
    <name type="scientific">Streptomyces flaveus</name>
    <dbReference type="NCBI Taxonomy" id="66370"/>
    <lineage>
        <taxon>Bacteria</taxon>
        <taxon>Bacillati</taxon>
        <taxon>Actinomycetota</taxon>
        <taxon>Actinomycetes</taxon>
        <taxon>Kitasatosporales</taxon>
        <taxon>Streptomycetaceae</taxon>
        <taxon>Streptomyces</taxon>
        <taxon>Streptomyces aurantiacus group</taxon>
    </lineage>
</organism>
<accession>A0A917R229</accession>
<evidence type="ECO:0000313" key="2">
    <source>
        <dbReference type="Proteomes" id="UP000637788"/>
    </source>
</evidence>
<dbReference type="EMBL" id="BMPQ01000013">
    <property type="protein sequence ID" value="GGK83618.1"/>
    <property type="molecule type" value="Genomic_DNA"/>
</dbReference>